<feature type="signal peptide" evidence="1">
    <location>
        <begin position="1"/>
        <end position="23"/>
    </location>
</feature>
<protein>
    <recommendedName>
        <fullName evidence="4">DUF5666 domain-containing protein</fullName>
    </recommendedName>
</protein>
<dbReference type="RefSeq" id="WP_005210308.1">
    <property type="nucleotide sequence ID" value="NZ_KB291606.1"/>
</dbReference>
<organism evidence="2 3">
    <name type="scientific">Clostridium celatum DSM 1785</name>
    <dbReference type="NCBI Taxonomy" id="545697"/>
    <lineage>
        <taxon>Bacteria</taxon>
        <taxon>Bacillati</taxon>
        <taxon>Bacillota</taxon>
        <taxon>Clostridia</taxon>
        <taxon>Eubacteriales</taxon>
        <taxon>Clostridiaceae</taxon>
        <taxon>Clostridium</taxon>
    </lineage>
</organism>
<keyword evidence="3" id="KW-1185">Reference proteome</keyword>
<dbReference type="EMBL" id="AMEZ01000012">
    <property type="protein sequence ID" value="EKY29272.1"/>
    <property type="molecule type" value="Genomic_DNA"/>
</dbReference>
<dbReference type="STRING" id="545697.HMPREF0216_00326"/>
<proteinExistence type="predicted"/>
<gene>
    <name evidence="2" type="ORF">HMPREF0216_00326</name>
</gene>
<evidence type="ECO:0000313" key="2">
    <source>
        <dbReference type="EMBL" id="EKY29272.1"/>
    </source>
</evidence>
<dbReference type="HOGENOM" id="CLU_2315310_0_0_9"/>
<dbReference type="eggNOG" id="ENOG5032B2Q">
    <property type="taxonomic scope" value="Bacteria"/>
</dbReference>
<dbReference type="AlphaFoldDB" id="L1QNX9"/>
<dbReference type="PATRIC" id="fig|545697.3.peg.318"/>
<evidence type="ECO:0008006" key="4">
    <source>
        <dbReference type="Google" id="ProtNLM"/>
    </source>
</evidence>
<feature type="chain" id="PRO_5003956958" description="DUF5666 domain-containing protein" evidence="1">
    <location>
        <begin position="24"/>
        <end position="99"/>
    </location>
</feature>
<dbReference type="OrthoDB" id="1925386at2"/>
<sequence>MKHKKIILLTLLLLFVFTCNVFASSPRPMNAIFMGEVEEVQKNEEENIISIKTKGYIKGCQPYKEEIVAILTDETIIIPDKMPAEGEEPKIENVINKRF</sequence>
<reference evidence="2 3" key="1">
    <citation type="submission" date="2012-05" db="EMBL/GenBank/DDBJ databases">
        <authorList>
            <person name="Weinstock G."/>
            <person name="Sodergren E."/>
            <person name="Lobos E.A."/>
            <person name="Fulton L."/>
            <person name="Fulton R."/>
            <person name="Courtney L."/>
            <person name="Fronick C."/>
            <person name="O'Laughlin M."/>
            <person name="Godfrey J."/>
            <person name="Wilson R.M."/>
            <person name="Miner T."/>
            <person name="Farmer C."/>
            <person name="Delehaunty K."/>
            <person name="Cordes M."/>
            <person name="Minx P."/>
            <person name="Tomlinson C."/>
            <person name="Chen J."/>
            <person name="Wollam A."/>
            <person name="Pepin K.H."/>
            <person name="Bhonagiri V."/>
            <person name="Zhang X."/>
            <person name="Suruliraj S."/>
            <person name="Warren W."/>
            <person name="Mitreva M."/>
            <person name="Mardis E.R."/>
            <person name="Wilson R.K."/>
        </authorList>
    </citation>
    <scope>NUCLEOTIDE SEQUENCE [LARGE SCALE GENOMIC DNA]</scope>
    <source>
        <strain evidence="2 3">DSM 1785</strain>
    </source>
</reference>
<dbReference type="Proteomes" id="UP000010420">
    <property type="component" value="Unassembled WGS sequence"/>
</dbReference>
<evidence type="ECO:0000256" key="1">
    <source>
        <dbReference type="SAM" id="SignalP"/>
    </source>
</evidence>
<keyword evidence="1" id="KW-0732">Signal</keyword>
<comment type="caution">
    <text evidence="2">The sequence shown here is derived from an EMBL/GenBank/DDBJ whole genome shotgun (WGS) entry which is preliminary data.</text>
</comment>
<name>L1QNX9_9CLOT</name>
<accession>L1QNX9</accession>
<evidence type="ECO:0000313" key="3">
    <source>
        <dbReference type="Proteomes" id="UP000010420"/>
    </source>
</evidence>